<evidence type="ECO:0000313" key="1">
    <source>
        <dbReference type="EMBL" id="CAC5417502.1"/>
    </source>
</evidence>
<evidence type="ECO:0000313" key="2">
    <source>
        <dbReference type="Proteomes" id="UP000507470"/>
    </source>
</evidence>
<name>A0A6J8ECX9_MYTCO</name>
<sequence length="169" mass="17930">MPSIQPRRNITKTIQSMKVPIPTTPKVETKSNVPINIQVSPPNYVQPMSPAIGQSNITLGTPLQSGQPNLALASPIQSGILNMNQVNNAGQIMLTNFKSNTNIPTGQNVVQGYLTPQGLIIPSANLKNFQNMQKTVSSNVIGNSLTSVESASPLLVNSSQIRASSLASL</sequence>
<dbReference type="AlphaFoldDB" id="A0A6J8ECX9"/>
<proteinExistence type="predicted"/>
<reference evidence="1 2" key="1">
    <citation type="submission" date="2020-06" db="EMBL/GenBank/DDBJ databases">
        <authorList>
            <person name="Li R."/>
            <person name="Bekaert M."/>
        </authorList>
    </citation>
    <scope>NUCLEOTIDE SEQUENCE [LARGE SCALE GENOMIC DNA]</scope>
    <source>
        <strain evidence="2">wild</strain>
    </source>
</reference>
<protein>
    <submittedName>
        <fullName evidence="1">Uncharacterized protein</fullName>
    </submittedName>
</protein>
<dbReference type="EMBL" id="CACVKT020008750">
    <property type="protein sequence ID" value="CAC5417502.1"/>
    <property type="molecule type" value="Genomic_DNA"/>
</dbReference>
<gene>
    <name evidence="1" type="ORF">MCOR_49998</name>
</gene>
<accession>A0A6J8ECX9</accession>
<dbReference type="OrthoDB" id="1870062at2759"/>
<dbReference type="Proteomes" id="UP000507470">
    <property type="component" value="Unassembled WGS sequence"/>
</dbReference>
<keyword evidence="2" id="KW-1185">Reference proteome</keyword>
<organism evidence="1 2">
    <name type="scientific">Mytilus coruscus</name>
    <name type="common">Sea mussel</name>
    <dbReference type="NCBI Taxonomy" id="42192"/>
    <lineage>
        <taxon>Eukaryota</taxon>
        <taxon>Metazoa</taxon>
        <taxon>Spiralia</taxon>
        <taxon>Lophotrochozoa</taxon>
        <taxon>Mollusca</taxon>
        <taxon>Bivalvia</taxon>
        <taxon>Autobranchia</taxon>
        <taxon>Pteriomorphia</taxon>
        <taxon>Mytilida</taxon>
        <taxon>Mytiloidea</taxon>
        <taxon>Mytilidae</taxon>
        <taxon>Mytilinae</taxon>
        <taxon>Mytilus</taxon>
    </lineage>
</organism>